<dbReference type="Proteomes" id="UP001151529">
    <property type="component" value="Chromosome 16"/>
</dbReference>
<proteinExistence type="predicted"/>
<dbReference type="Pfam" id="PF13968">
    <property type="entry name" value="DUF4220"/>
    <property type="match status" value="1"/>
</dbReference>
<keyword evidence="1" id="KW-0472">Membrane</keyword>
<keyword evidence="1" id="KW-0812">Transmembrane</keyword>
<organism evidence="3 4">
    <name type="scientific">Salix viminalis</name>
    <name type="common">Common osier</name>
    <name type="synonym">Basket willow</name>
    <dbReference type="NCBI Taxonomy" id="40686"/>
    <lineage>
        <taxon>Eukaryota</taxon>
        <taxon>Viridiplantae</taxon>
        <taxon>Streptophyta</taxon>
        <taxon>Embryophyta</taxon>
        <taxon>Tracheophyta</taxon>
        <taxon>Spermatophyta</taxon>
        <taxon>Magnoliopsida</taxon>
        <taxon>eudicotyledons</taxon>
        <taxon>Gunneridae</taxon>
        <taxon>Pentapetalae</taxon>
        <taxon>rosids</taxon>
        <taxon>fabids</taxon>
        <taxon>Malpighiales</taxon>
        <taxon>Salicaceae</taxon>
        <taxon>Saliceae</taxon>
        <taxon>Salix</taxon>
    </lineage>
</organism>
<keyword evidence="1" id="KW-1133">Transmembrane helix</keyword>
<feature type="domain" description="DUF4220" evidence="2">
    <location>
        <begin position="1"/>
        <end position="167"/>
    </location>
</feature>
<dbReference type="OrthoDB" id="1689146at2759"/>
<name>A0A9Q0VIH4_SALVM</name>
<keyword evidence="4" id="KW-1185">Reference proteome</keyword>
<dbReference type="EMBL" id="JAPFFL010000001">
    <property type="protein sequence ID" value="KAJ6749446.1"/>
    <property type="molecule type" value="Genomic_DNA"/>
</dbReference>
<evidence type="ECO:0000259" key="2">
    <source>
        <dbReference type="Pfam" id="PF13968"/>
    </source>
</evidence>
<evidence type="ECO:0000256" key="1">
    <source>
        <dbReference type="SAM" id="Phobius"/>
    </source>
</evidence>
<dbReference type="AlphaFoldDB" id="A0A9Q0VIH4"/>
<dbReference type="InterPro" id="IPR025315">
    <property type="entry name" value="DUF4220"/>
</dbReference>
<reference evidence="3" key="2">
    <citation type="journal article" date="2023" name="Int. J. Mol. Sci.">
        <title>De Novo Assembly and Annotation of 11 Diverse Shrub Willow (Salix) Genomes Reveals Novel Gene Organization in Sex-Linked Regions.</title>
        <authorList>
            <person name="Hyden B."/>
            <person name="Feng K."/>
            <person name="Yates T.B."/>
            <person name="Jawdy S."/>
            <person name="Cereghino C."/>
            <person name="Smart L.B."/>
            <person name="Muchero W."/>
        </authorList>
    </citation>
    <scope>NUCLEOTIDE SEQUENCE [LARGE SCALE GENOMIC DNA]</scope>
    <source>
        <tissue evidence="3">Shoot tip</tissue>
    </source>
</reference>
<dbReference type="PANTHER" id="PTHR31325">
    <property type="entry name" value="OS01G0798800 PROTEIN-RELATED"/>
    <property type="match status" value="1"/>
</dbReference>
<evidence type="ECO:0000313" key="4">
    <source>
        <dbReference type="Proteomes" id="UP001151529"/>
    </source>
</evidence>
<evidence type="ECO:0000313" key="3">
    <source>
        <dbReference type="EMBL" id="KAJ6749446.1"/>
    </source>
</evidence>
<comment type="caution">
    <text evidence="3">The sequence shown here is derived from an EMBL/GenBank/DDBJ whole genome shotgun (WGS) entry which is preliminary data.</text>
</comment>
<protein>
    <recommendedName>
        <fullName evidence="2">DUF4220 domain-containing protein</fullName>
    </recommendedName>
</protein>
<feature type="transmembrane region" description="Helical" evidence="1">
    <location>
        <begin position="103"/>
        <end position="125"/>
    </location>
</feature>
<reference evidence="3" key="1">
    <citation type="submission" date="2022-11" db="EMBL/GenBank/DDBJ databases">
        <authorList>
            <person name="Hyden B.L."/>
            <person name="Feng K."/>
            <person name="Yates T."/>
            <person name="Jawdy S."/>
            <person name="Smart L.B."/>
            <person name="Muchero W."/>
        </authorList>
    </citation>
    <scope>NUCLEOTIDE SEQUENCE</scope>
    <source>
        <tissue evidence="3">Shoot tip</tissue>
    </source>
</reference>
<accession>A0A9Q0VIH4</accession>
<gene>
    <name evidence="3" type="ORF">OIU85_000121</name>
</gene>
<feature type="transmembrane region" description="Helical" evidence="1">
    <location>
        <begin position="71"/>
        <end position="91"/>
    </location>
</feature>
<sequence length="195" mass="22060">MFKIFYADLALSHSSHMASYRILTLPENTDTDRRARMPPCTYAFKVIEVELGFMYDVLFTKLTSVCSKRTILRSISFLSSASALVAFSLMIMNKSSYTETEVIISYILLGGGVVLEIYGVIMLLLSDWAMLRLSLVKTSLGPLLCFELSILTTTRGGKRYMAQHDLADATNNQRRFVDDGQKVVWYVNHQPKSVF</sequence>